<dbReference type="FunCoup" id="G8ZTA1">
    <property type="interactions" value="176"/>
</dbReference>
<accession>G8ZTA1</accession>
<dbReference type="InParanoid" id="G8ZTA1"/>
<dbReference type="OrthoDB" id="20844at2759"/>
<feature type="compositionally biased region" description="Acidic residues" evidence="1">
    <location>
        <begin position="361"/>
        <end position="399"/>
    </location>
</feature>
<dbReference type="KEGG" id="tdl:TDEL_0D02610"/>
<dbReference type="Proteomes" id="UP000005627">
    <property type="component" value="Chromosome 4"/>
</dbReference>
<reference evidence="2 3" key="1">
    <citation type="journal article" date="2011" name="Proc. Natl. Acad. Sci. U.S.A.">
        <title>Evolutionary erosion of yeast sex chromosomes by mating-type switching accidents.</title>
        <authorList>
            <person name="Gordon J.L."/>
            <person name="Armisen D."/>
            <person name="Proux-Wera E."/>
            <person name="Oheigeartaigh S.S."/>
            <person name="Byrne K.P."/>
            <person name="Wolfe K.H."/>
        </authorList>
    </citation>
    <scope>NUCLEOTIDE SEQUENCE [LARGE SCALE GENOMIC DNA]</scope>
    <source>
        <strain evidence="3">ATCC 10662 / CBS 1146 / NBRC 0425 / NCYC 2629 / NRRL Y-866</strain>
    </source>
</reference>
<feature type="region of interest" description="Disordered" evidence="1">
    <location>
        <begin position="1"/>
        <end position="105"/>
    </location>
</feature>
<feature type="compositionally biased region" description="Acidic residues" evidence="1">
    <location>
        <begin position="30"/>
        <end position="45"/>
    </location>
</feature>
<proteinExistence type="predicted"/>
<dbReference type="GO" id="GO:2001209">
    <property type="term" value="P:positive regulation of transcription elongation by RNA polymerase I"/>
    <property type="evidence" value="ECO:0007669"/>
    <property type="project" value="EnsemblFungi"/>
</dbReference>
<dbReference type="GO" id="GO:0006353">
    <property type="term" value="P:DNA-templated transcription termination"/>
    <property type="evidence" value="ECO:0007669"/>
    <property type="project" value="EnsemblFungi"/>
</dbReference>
<gene>
    <name evidence="2" type="primary">TDEL0D02610</name>
    <name evidence="2" type="ORF">TDEL_0D02610</name>
</gene>
<dbReference type="GO" id="GO:0016593">
    <property type="term" value="C:Cdc73/Paf1 complex"/>
    <property type="evidence" value="ECO:0007669"/>
    <property type="project" value="EnsemblFungi"/>
</dbReference>
<dbReference type="GeneID" id="11502280"/>
<feature type="compositionally biased region" description="Basic and acidic residues" evidence="1">
    <location>
        <begin position="400"/>
        <end position="417"/>
    </location>
</feature>
<dbReference type="GO" id="GO:0061629">
    <property type="term" value="F:RNA polymerase II-specific DNA-binding transcription factor binding"/>
    <property type="evidence" value="ECO:0007669"/>
    <property type="project" value="EnsemblFungi"/>
</dbReference>
<dbReference type="GO" id="GO:0090262">
    <property type="term" value="P:regulation of transcription-coupled nucleotide-excision repair"/>
    <property type="evidence" value="ECO:0007669"/>
    <property type="project" value="EnsemblFungi"/>
</dbReference>
<protein>
    <recommendedName>
        <fullName evidence="4">Leo1-like protein</fullName>
    </recommendedName>
</protein>
<dbReference type="EMBL" id="HE616745">
    <property type="protein sequence ID" value="CCE91845.1"/>
    <property type="molecule type" value="Genomic_DNA"/>
</dbReference>
<sequence length="440" mass="50397">MSEEVEDRVESGQNSTVEPVEEPINGNAGEIEDSGGDDEMDDLFGDEGQASDRGSDEEEGGSSNSDEEESSRRGEMQMDDEEAQEHAMYTRKFYGEDADNMSDQEESANHFTEENVELVRHIVPYKTVGEGADEKSTIYYAKVPEFLTIDPVPFDPPSFESKVKERLNSSSREDQLGDRLIDENTIRWRYSRDENQQVYKESNAQIVQWSDGGLSLKLGTEYTDILVNDTDNTFFAVSHDEQELMQCSQGGEVTKSLMFIPTSTNSKMHQKLTKAVIRRDQRQTKGPGVYFVNKDPELEKNELEKKQQQVVRERRKRQLKEIESRNSPDISTGLNGYRKTPVTASDEQDSYYGSSKRNEYEQDDFLVDDDEEEEAGYSEEDDVLDDNNDDQEAEDEEDAKAERLRQLKRQGTERYTEPEPESDPSTKRRKVAIIDDEDDE</sequence>
<dbReference type="GO" id="GO:1990269">
    <property type="term" value="F:RNA polymerase II C-terminal domain phosphoserine binding"/>
    <property type="evidence" value="ECO:0007669"/>
    <property type="project" value="EnsemblFungi"/>
</dbReference>
<dbReference type="InterPro" id="IPR007149">
    <property type="entry name" value="Leo1"/>
</dbReference>
<dbReference type="GO" id="GO:0006325">
    <property type="term" value="P:chromatin organization"/>
    <property type="evidence" value="ECO:0007669"/>
    <property type="project" value="EnsemblFungi"/>
</dbReference>
<evidence type="ECO:0000313" key="2">
    <source>
        <dbReference type="EMBL" id="CCE91845.1"/>
    </source>
</evidence>
<dbReference type="GO" id="GO:0006368">
    <property type="term" value="P:transcription elongation by RNA polymerase II"/>
    <property type="evidence" value="ECO:0007669"/>
    <property type="project" value="EnsemblFungi"/>
</dbReference>
<feature type="region of interest" description="Disordered" evidence="1">
    <location>
        <begin position="300"/>
        <end position="440"/>
    </location>
</feature>
<name>G8ZTA1_TORDE</name>
<feature type="compositionally biased region" description="Acidic residues" evidence="1">
    <location>
        <begin position="96"/>
        <end position="105"/>
    </location>
</feature>
<dbReference type="Pfam" id="PF04004">
    <property type="entry name" value="Leo1"/>
    <property type="match status" value="1"/>
</dbReference>
<dbReference type="PANTHER" id="PTHR23146:SF0">
    <property type="entry name" value="RNA POLYMERASE-ASSOCIATED PROTEIN LEO1"/>
    <property type="match status" value="1"/>
</dbReference>
<dbReference type="STRING" id="1076872.G8ZTA1"/>
<dbReference type="RefSeq" id="XP_003681056.1">
    <property type="nucleotide sequence ID" value="XM_003681008.1"/>
</dbReference>
<keyword evidence="3" id="KW-1185">Reference proteome</keyword>
<dbReference type="GO" id="GO:0032968">
    <property type="term" value="P:positive regulation of transcription elongation by RNA polymerase II"/>
    <property type="evidence" value="ECO:0007669"/>
    <property type="project" value="EnsemblFungi"/>
</dbReference>
<dbReference type="HOGENOM" id="CLU_052846_0_0_1"/>
<evidence type="ECO:0000313" key="3">
    <source>
        <dbReference type="Proteomes" id="UP000005627"/>
    </source>
</evidence>
<dbReference type="AlphaFoldDB" id="G8ZTA1"/>
<feature type="compositionally biased region" description="Acidic residues" evidence="1">
    <location>
        <begin position="55"/>
        <end position="69"/>
    </location>
</feature>
<dbReference type="GO" id="GO:0003723">
    <property type="term" value="F:RNA binding"/>
    <property type="evidence" value="ECO:0007669"/>
    <property type="project" value="EnsemblFungi"/>
</dbReference>
<evidence type="ECO:0000256" key="1">
    <source>
        <dbReference type="SAM" id="MobiDB-lite"/>
    </source>
</evidence>
<organism evidence="2 3">
    <name type="scientific">Torulaspora delbrueckii</name>
    <name type="common">Yeast</name>
    <name type="synonym">Candida colliculosa</name>
    <dbReference type="NCBI Taxonomy" id="4950"/>
    <lineage>
        <taxon>Eukaryota</taxon>
        <taxon>Fungi</taxon>
        <taxon>Dikarya</taxon>
        <taxon>Ascomycota</taxon>
        <taxon>Saccharomycotina</taxon>
        <taxon>Saccharomycetes</taxon>
        <taxon>Saccharomycetales</taxon>
        <taxon>Saccharomycetaceae</taxon>
        <taxon>Torulaspora</taxon>
    </lineage>
</organism>
<dbReference type="PANTHER" id="PTHR23146">
    <property type="entry name" value="LEO1 PROTEIN"/>
    <property type="match status" value="1"/>
</dbReference>
<dbReference type="eggNOG" id="KOG2428">
    <property type="taxonomic scope" value="Eukaryota"/>
</dbReference>
<dbReference type="GO" id="GO:0009302">
    <property type="term" value="P:sno(s)RNA transcription"/>
    <property type="evidence" value="ECO:0007669"/>
    <property type="project" value="EnsemblFungi"/>
</dbReference>
<evidence type="ECO:0008006" key="4">
    <source>
        <dbReference type="Google" id="ProtNLM"/>
    </source>
</evidence>
<dbReference type="GO" id="GO:0003712">
    <property type="term" value="F:transcription coregulator activity"/>
    <property type="evidence" value="ECO:0007669"/>
    <property type="project" value="EnsemblFungi"/>
</dbReference>